<accession>A0A9W6ZD51</accession>
<sequence length="308" mass="33428">MSSNHDLSASQSVEKLQADLNAAVALLQAERRANDDAVSKLNSQLGEATAQLDAERKAKDEAVRKLTSVVAEINSDATLQARRRRADATATSIAPLDPDNPMVRKVGPNMLGQNMTINDCRSDVTIHEEPQVFLDSLLGDQTKVDKKGLYQKNVGKGVAYWSFIIEGTTKACNLLLHLRVVRQDEDRVLVRVESIEEEEVEATSLPNPHSTATKKVRLFLKEATIVLQPLQFGQTLFTFTAQVDAGEITTTSSVHRSTTEITRPTTAAGITSAITGVTSSKGAALRRLRAGSSDSAKATKLFFQLANI</sequence>
<evidence type="ECO:0000256" key="1">
    <source>
        <dbReference type="SAM" id="Coils"/>
    </source>
</evidence>
<feature type="coiled-coil region" evidence="1">
    <location>
        <begin position="13"/>
        <end position="65"/>
    </location>
</feature>
<keyword evidence="1" id="KW-0175">Coiled coil</keyword>
<evidence type="ECO:0000313" key="2">
    <source>
        <dbReference type="EMBL" id="GMH47920.1"/>
    </source>
</evidence>
<comment type="caution">
    <text evidence="2">The sequence shown here is derived from an EMBL/GenBank/DDBJ whole genome shotgun (WGS) entry which is preliminary data.</text>
</comment>
<protein>
    <submittedName>
        <fullName evidence="2">Uncharacterized protein</fullName>
    </submittedName>
</protein>
<evidence type="ECO:0000313" key="3">
    <source>
        <dbReference type="Proteomes" id="UP001165160"/>
    </source>
</evidence>
<proteinExistence type="predicted"/>
<reference evidence="3" key="1">
    <citation type="journal article" date="2023" name="Commun. Biol.">
        <title>Genome analysis of Parmales, the sister group of diatoms, reveals the evolutionary specialization of diatoms from phago-mixotrophs to photoautotrophs.</title>
        <authorList>
            <person name="Ban H."/>
            <person name="Sato S."/>
            <person name="Yoshikawa S."/>
            <person name="Yamada K."/>
            <person name="Nakamura Y."/>
            <person name="Ichinomiya M."/>
            <person name="Sato N."/>
            <person name="Blanc-Mathieu R."/>
            <person name="Endo H."/>
            <person name="Kuwata A."/>
            <person name="Ogata H."/>
        </authorList>
    </citation>
    <scope>NUCLEOTIDE SEQUENCE [LARGE SCALE GENOMIC DNA]</scope>
    <source>
        <strain evidence="3">NIES 3699</strain>
    </source>
</reference>
<dbReference type="AlphaFoldDB" id="A0A9W6ZD51"/>
<organism evidence="2 3">
    <name type="scientific">Triparma verrucosa</name>
    <dbReference type="NCBI Taxonomy" id="1606542"/>
    <lineage>
        <taxon>Eukaryota</taxon>
        <taxon>Sar</taxon>
        <taxon>Stramenopiles</taxon>
        <taxon>Ochrophyta</taxon>
        <taxon>Bolidophyceae</taxon>
        <taxon>Parmales</taxon>
        <taxon>Triparmaceae</taxon>
        <taxon>Triparma</taxon>
    </lineage>
</organism>
<dbReference type="Proteomes" id="UP001165160">
    <property type="component" value="Unassembled WGS sequence"/>
</dbReference>
<dbReference type="EMBL" id="BRXX01000579">
    <property type="protein sequence ID" value="GMH47920.1"/>
    <property type="molecule type" value="Genomic_DNA"/>
</dbReference>
<name>A0A9W6ZD51_9STRA</name>
<keyword evidence="3" id="KW-1185">Reference proteome</keyword>
<gene>
    <name evidence="2" type="ORF">TrVE_jg9864</name>
</gene>